<evidence type="ECO:0000313" key="9">
    <source>
        <dbReference type="Proteomes" id="UP000615446"/>
    </source>
</evidence>
<comment type="caution">
    <text evidence="8">The sequence shown here is derived from an EMBL/GenBank/DDBJ whole genome shotgun (WGS) entry which is preliminary data.</text>
</comment>
<dbReference type="InterPro" id="IPR051288">
    <property type="entry name" value="Serum_paraoxonase/arylesterase"/>
</dbReference>
<evidence type="ECO:0000256" key="4">
    <source>
        <dbReference type="ARBA" id="ARBA00023180"/>
    </source>
</evidence>
<feature type="binding site" evidence="6">
    <location>
        <position position="181"/>
    </location>
    <ligand>
        <name>Ca(2+)</name>
        <dbReference type="ChEBI" id="CHEBI:29108"/>
        <label>1</label>
        <note>catalytic</note>
    </ligand>
</feature>
<dbReference type="PANTHER" id="PTHR11799:SF12">
    <property type="entry name" value="PARAOXONASE-RELATED"/>
    <property type="match status" value="1"/>
</dbReference>
<accession>A0A8H3M2U7</accession>
<feature type="transmembrane region" description="Helical" evidence="7">
    <location>
        <begin position="5"/>
        <end position="24"/>
    </location>
</feature>
<dbReference type="OrthoDB" id="5307922at2759"/>
<reference evidence="8" key="1">
    <citation type="submission" date="2019-10" db="EMBL/GenBank/DDBJ databases">
        <title>Conservation and host-specific expression of non-tandemly repeated heterogenous ribosome RNA gene in arbuscular mycorrhizal fungi.</title>
        <authorList>
            <person name="Maeda T."/>
            <person name="Kobayashi Y."/>
            <person name="Nakagawa T."/>
            <person name="Ezawa T."/>
            <person name="Yamaguchi K."/>
            <person name="Bino T."/>
            <person name="Nishimoto Y."/>
            <person name="Shigenobu S."/>
            <person name="Kawaguchi M."/>
        </authorList>
    </citation>
    <scope>NUCLEOTIDE SEQUENCE</scope>
    <source>
        <strain evidence="8">HR1</strain>
    </source>
</reference>
<dbReference type="AlphaFoldDB" id="A0A8H3M2U7"/>
<comment type="cofactor">
    <cofactor evidence="6">
        <name>Ca(2+)</name>
        <dbReference type="ChEBI" id="CHEBI:29108"/>
    </cofactor>
    <text evidence="6">Binds 2 calcium ions per subunit.</text>
</comment>
<feature type="binding site" evidence="6">
    <location>
        <position position="180"/>
    </location>
    <ligand>
        <name>Ca(2+)</name>
        <dbReference type="ChEBI" id="CHEBI:29108"/>
        <label>1</label>
        <note>catalytic</note>
    </ligand>
</feature>
<protein>
    <submittedName>
        <fullName evidence="8">Arylesterase-domain-containing protein</fullName>
    </submittedName>
</protein>
<dbReference type="Pfam" id="PF01731">
    <property type="entry name" value="Arylesterase"/>
    <property type="match status" value="1"/>
</dbReference>
<dbReference type="GO" id="GO:0046872">
    <property type="term" value="F:metal ion binding"/>
    <property type="evidence" value="ECO:0007669"/>
    <property type="project" value="UniProtKB-KW"/>
</dbReference>
<evidence type="ECO:0000256" key="6">
    <source>
        <dbReference type="PIRSR" id="PIRSR602640-2"/>
    </source>
</evidence>
<feature type="binding site" evidence="6">
    <location>
        <position position="57"/>
    </location>
    <ligand>
        <name>Ca(2+)</name>
        <dbReference type="ChEBI" id="CHEBI:29108"/>
        <label>1</label>
        <note>catalytic</note>
    </ligand>
</feature>
<sequence length="426" mass="48921">MFRNIATILITIVVIIIAISYNWFNEFYTIVGYSRPPIKPYENGKCRKVEGVEACEDILIHHRTGLAFMTCGTEIKRIQGYWPPLNTFNASIQTRDTPYIYDIDNDKLTPLVLKNFSPEEDFATHGLGIYEDPENENKLYLFFINHKRSGSCFEIFEHTLHTNELIHLETINHELITTPNDVVPVSRHEFYFTNDHFFTDPYYKQLEHILPFKFGNVAFHSSITNETKIVANMHLPNGITSNWDHSLIYVAATFGVDEETGEIYCAIFQKPYLIAAHSKDSGSTPFIPTGVIKISNNTVTEGNNEKYSVKTVFEDDGSLFQLTTIAAADRKRNVLLLGSFRTKEHIKVLQYITISHTAYDMYNVLDVEAFETIGILKMLRIPLDIHLIVRDPGLIRLNVFPLALKHSSDTLYNLASYDHRYVCFII</sequence>
<organism evidence="8 9">
    <name type="scientific">Rhizophagus clarus</name>
    <dbReference type="NCBI Taxonomy" id="94130"/>
    <lineage>
        <taxon>Eukaryota</taxon>
        <taxon>Fungi</taxon>
        <taxon>Fungi incertae sedis</taxon>
        <taxon>Mucoromycota</taxon>
        <taxon>Glomeromycotina</taxon>
        <taxon>Glomeromycetes</taxon>
        <taxon>Glomerales</taxon>
        <taxon>Glomeraceae</taxon>
        <taxon>Rhizophagus</taxon>
    </lineage>
</organism>
<dbReference type="InterPro" id="IPR011042">
    <property type="entry name" value="6-blade_b-propeller_TolB-like"/>
</dbReference>
<keyword evidence="3" id="KW-1015">Disulfide bond</keyword>
<evidence type="ECO:0000256" key="2">
    <source>
        <dbReference type="ARBA" id="ARBA00022801"/>
    </source>
</evidence>
<comment type="similarity">
    <text evidence="1">Belongs to the paraoxonase family.</text>
</comment>
<dbReference type="GO" id="GO:0004064">
    <property type="term" value="F:arylesterase activity"/>
    <property type="evidence" value="ECO:0007669"/>
    <property type="project" value="InterPro"/>
</dbReference>
<feature type="active site" description="Proton acceptor" evidence="5">
    <location>
        <position position="125"/>
    </location>
</feature>
<evidence type="ECO:0000256" key="7">
    <source>
        <dbReference type="SAM" id="Phobius"/>
    </source>
</evidence>
<proteinExistence type="inferred from homology"/>
<keyword evidence="6" id="KW-0106">Calcium</keyword>
<dbReference type="Gene3D" id="2.120.10.30">
    <property type="entry name" value="TolB, C-terminal domain"/>
    <property type="match status" value="2"/>
</dbReference>
<evidence type="ECO:0000256" key="1">
    <source>
        <dbReference type="ARBA" id="ARBA00008595"/>
    </source>
</evidence>
<keyword evidence="7" id="KW-0472">Membrane</keyword>
<dbReference type="PANTHER" id="PTHR11799">
    <property type="entry name" value="PARAOXONASE"/>
    <property type="match status" value="1"/>
</dbReference>
<dbReference type="EMBL" id="BLAL01000244">
    <property type="protein sequence ID" value="GES95684.1"/>
    <property type="molecule type" value="Genomic_DNA"/>
</dbReference>
<keyword evidence="6" id="KW-0479">Metal-binding</keyword>
<dbReference type="Proteomes" id="UP000615446">
    <property type="component" value="Unassembled WGS sequence"/>
</dbReference>
<gene>
    <name evidence="8" type="ORF">RCL2_002234800</name>
</gene>
<feature type="binding site" evidence="6">
    <location>
        <position position="237"/>
    </location>
    <ligand>
        <name>Ca(2+)</name>
        <dbReference type="ChEBI" id="CHEBI:29108"/>
        <label>1</label>
        <note>catalytic</note>
    </ligand>
</feature>
<feature type="binding site" evidence="6">
    <location>
        <position position="127"/>
    </location>
    <ligand>
        <name>Ca(2+)</name>
        <dbReference type="ChEBI" id="CHEBI:29108"/>
        <label>1</label>
        <note>catalytic</note>
    </ligand>
</feature>
<evidence type="ECO:0000256" key="3">
    <source>
        <dbReference type="ARBA" id="ARBA00023157"/>
    </source>
</evidence>
<name>A0A8H3M2U7_9GLOM</name>
<dbReference type="InterPro" id="IPR002640">
    <property type="entry name" value="Arylesterase"/>
</dbReference>
<keyword evidence="4" id="KW-0325">Glycoprotein</keyword>
<dbReference type="SUPFAM" id="SSF63829">
    <property type="entry name" value="Calcium-dependent phosphotriesterase"/>
    <property type="match status" value="1"/>
</dbReference>
<evidence type="ECO:0000313" key="8">
    <source>
        <dbReference type="EMBL" id="GES95684.1"/>
    </source>
</evidence>
<keyword evidence="7" id="KW-1133">Transmembrane helix</keyword>
<keyword evidence="7" id="KW-0812">Transmembrane</keyword>
<evidence type="ECO:0000256" key="5">
    <source>
        <dbReference type="PIRSR" id="PIRSR602640-1"/>
    </source>
</evidence>
<keyword evidence="2" id="KW-0378">Hydrolase</keyword>